<dbReference type="Gene3D" id="1.25.40.10">
    <property type="entry name" value="Tetratricopeptide repeat domain"/>
    <property type="match status" value="1"/>
</dbReference>
<dbReference type="AlphaFoldDB" id="A0A5C5V9R0"/>
<proteinExistence type="predicted"/>
<dbReference type="InterPro" id="IPR011990">
    <property type="entry name" value="TPR-like_helical_dom_sf"/>
</dbReference>
<dbReference type="RefSeq" id="WP_146431122.1">
    <property type="nucleotide sequence ID" value="NZ_SJPF01000002.1"/>
</dbReference>
<accession>A0A5C5V9R0</accession>
<evidence type="ECO:0000313" key="2">
    <source>
        <dbReference type="Proteomes" id="UP000318878"/>
    </source>
</evidence>
<organism evidence="1 2">
    <name type="scientific">Blastopirellula retiformator</name>
    <dbReference type="NCBI Taxonomy" id="2527970"/>
    <lineage>
        <taxon>Bacteria</taxon>
        <taxon>Pseudomonadati</taxon>
        <taxon>Planctomycetota</taxon>
        <taxon>Planctomycetia</taxon>
        <taxon>Pirellulales</taxon>
        <taxon>Pirellulaceae</taxon>
        <taxon>Blastopirellula</taxon>
    </lineage>
</organism>
<name>A0A5C5V9R0_9BACT</name>
<dbReference type="Proteomes" id="UP000318878">
    <property type="component" value="Unassembled WGS sequence"/>
</dbReference>
<sequence length="140" mass="16061">MKPWQHLFQTAMADGETYFNAGEYHRARLLFQEAYERIPEPQRNYAESTQALSGLADCFYYLENYEKAKGLLDDVLFCPGGAASPTVRLRRGQIFFKTGDVEKAKMELTAAYLNGGMAVFHNEEECMRLIANVIEGYERR</sequence>
<gene>
    <name evidence="1" type="ORF">Enr8_20860</name>
</gene>
<protein>
    <submittedName>
        <fullName evidence="1">Tetratricopeptide repeat protein</fullName>
    </submittedName>
</protein>
<reference evidence="1 2" key="1">
    <citation type="submission" date="2019-02" db="EMBL/GenBank/DDBJ databases">
        <title>Deep-cultivation of Planctomycetes and their phenomic and genomic characterization uncovers novel biology.</title>
        <authorList>
            <person name="Wiegand S."/>
            <person name="Jogler M."/>
            <person name="Boedeker C."/>
            <person name="Pinto D."/>
            <person name="Vollmers J."/>
            <person name="Rivas-Marin E."/>
            <person name="Kohn T."/>
            <person name="Peeters S.H."/>
            <person name="Heuer A."/>
            <person name="Rast P."/>
            <person name="Oberbeckmann S."/>
            <person name="Bunk B."/>
            <person name="Jeske O."/>
            <person name="Meyerdierks A."/>
            <person name="Storesund J.E."/>
            <person name="Kallscheuer N."/>
            <person name="Luecker S."/>
            <person name="Lage O.M."/>
            <person name="Pohl T."/>
            <person name="Merkel B.J."/>
            <person name="Hornburger P."/>
            <person name="Mueller R.-W."/>
            <person name="Bruemmer F."/>
            <person name="Labrenz M."/>
            <person name="Spormann A.M."/>
            <person name="Op Den Camp H."/>
            <person name="Overmann J."/>
            <person name="Amann R."/>
            <person name="Jetten M.S.M."/>
            <person name="Mascher T."/>
            <person name="Medema M.H."/>
            <person name="Devos D.P."/>
            <person name="Kaster A.-K."/>
            <person name="Ovreas L."/>
            <person name="Rohde M."/>
            <person name="Galperin M.Y."/>
            <person name="Jogler C."/>
        </authorList>
    </citation>
    <scope>NUCLEOTIDE SEQUENCE [LARGE SCALE GENOMIC DNA]</scope>
    <source>
        <strain evidence="1 2">Enr8</strain>
    </source>
</reference>
<evidence type="ECO:0000313" key="1">
    <source>
        <dbReference type="EMBL" id="TWT34673.1"/>
    </source>
</evidence>
<comment type="caution">
    <text evidence="1">The sequence shown here is derived from an EMBL/GenBank/DDBJ whole genome shotgun (WGS) entry which is preliminary data.</text>
</comment>
<dbReference type="OrthoDB" id="1551390at2"/>
<keyword evidence="2" id="KW-1185">Reference proteome</keyword>
<dbReference type="SUPFAM" id="SSF48452">
    <property type="entry name" value="TPR-like"/>
    <property type="match status" value="1"/>
</dbReference>
<dbReference type="EMBL" id="SJPF01000002">
    <property type="protein sequence ID" value="TWT34673.1"/>
    <property type="molecule type" value="Genomic_DNA"/>
</dbReference>